<reference evidence="2" key="2">
    <citation type="submission" date="2020-05" db="UniProtKB">
        <authorList>
            <consortium name="EnsemblMetazoa"/>
        </authorList>
    </citation>
    <scope>IDENTIFICATION</scope>
    <source>
        <strain evidence="2">IAEA</strain>
    </source>
</reference>
<evidence type="ECO:0000313" key="3">
    <source>
        <dbReference type="Proteomes" id="UP000091820"/>
    </source>
</evidence>
<keyword evidence="1" id="KW-0812">Transmembrane</keyword>
<sequence length="238" mass="26443">MDFRIVKIILKEHYLIFLIDPLEKPCLLRIRKAALAAAFLACLALLPKPLASIDLSRQLNSHLIITTSLSCIGLLNLASAPLFSISSRTGSIGKMRTRILPCDINKGISANSDTFAMHSVLLTANLAVLFNIIKSMEQLTVMVSLIVDCKGNVTETATAPFEFADLFHLESRILSILYEIFCRPTINCGLMTSFKSGHDIVKLFFAINCNNFSAKGRFQPLKISKIEKMVPLLCYFIE</sequence>
<accession>A0A1A9WDW2</accession>
<name>A0A1A9WDW2_9MUSC</name>
<organism evidence="2 3">
    <name type="scientific">Glossina brevipalpis</name>
    <dbReference type="NCBI Taxonomy" id="37001"/>
    <lineage>
        <taxon>Eukaryota</taxon>
        <taxon>Metazoa</taxon>
        <taxon>Ecdysozoa</taxon>
        <taxon>Arthropoda</taxon>
        <taxon>Hexapoda</taxon>
        <taxon>Insecta</taxon>
        <taxon>Pterygota</taxon>
        <taxon>Neoptera</taxon>
        <taxon>Endopterygota</taxon>
        <taxon>Diptera</taxon>
        <taxon>Brachycera</taxon>
        <taxon>Muscomorpha</taxon>
        <taxon>Hippoboscoidea</taxon>
        <taxon>Glossinidae</taxon>
        <taxon>Glossina</taxon>
    </lineage>
</organism>
<dbReference type="EnsemblMetazoa" id="GBRI015968-RA">
    <property type="protein sequence ID" value="GBRI015968-PA"/>
    <property type="gene ID" value="GBRI015968"/>
</dbReference>
<proteinExistence type="predicted"/>
<keyword evidence="1" id="KW-1133">Transmembrane helix</keyword>
<evidence type="ECO:0000256" key="1">
    <source>
        <dbReference type="SAM" id="Phobius"/>
    </source>
</evidence>
<protein>
    <submittedName>
        <fullName evidence="2">Uncharacterized protein</fullName>
    </submittedName>
</protein>
<evidence type="ECO:0000313" key="2">
    <source>
        <dbReference type="EnsemblMetazoa" id="GBRI015968-PA"/>
    </source>
</evidence>
<dbReference type="AlphaFoldDB" id="A0A1A9WDW2"/>
<dbReference type="VEuPathDB" id="VectorBase:GBRI015968"/>
<keyword evidence="3" id="KW-1185">Reference proteome</keyword>
<keyword evidence="1" id="KW-0472">Membrane</keyword>
<reference evidence="3" key="1">
    <citation type="submission" date="2014-03" db="EMBL/GenBank/DDBJ databases">
        <authorList>
            <person name="Aksoy S."/>
            <person name="Warren W."/>
            <person name="Wilson R.K."/>
        </authorList>
    </citation>
    <scope>NUCLEOTIDE SEQUENCE [LARGE SCALE GENOMIC DNA]</scope>
    <source>
        <strain evidence="3">IAEA</strain>
    </source>
</reference>
<dbReference type="Proteomes" id="UP000091820">
    <property type="component" value="Unassembled WGS sequence"/>
</dbReference>
<feature type="transmembrane region" description="Helical" evidence="1">
    <location>
        <begin position="63"/>
        <end position="85"/>
    </location>
</feature>
<feature type="transmembrane region" description="Helical" evidence="1">
    <location>
        <begin position="33"/>
        <end position="51"/>
    </location>
</feature>